<dbReference type="Gene3D" id="3.55.50.30">
    <property type="match status" value="1"/>
</dbReference>
<organism evidence="3 4">
    <name type="scientific">Candidatus Cryptobacteroides gallistercoris</name>
    <dbReference type="NCBI Taxonomy" id="2840765"/>
    <lineage>
        <taxon>Bacteria</taxon>
        <taxon>Pseudomonadati</taxon>
        <taxon>Bacteroidota</taxon>
        <taxon>Bacteroidia</taxon>
        <taxon>Bacteroidales</taxon>
        <taxon>Candidatus Cryptobacteroides</taxon>
    </lineage>
</organism>
<accession>A0A940DLT1</accession>
<dbReference type="EMBL" id="JADIMJ010000008">
    <property type="protein sequence ID" value="MBO8453168.1"/>
    <property type="molecule type" value="Genomic_DNA"/>
</dbReference>
<dbReference type="PANTHER" id="PTHR30273">
    <property type="entry name" value="PERIPLASMIC SIGNAL SENSOR AND SIGMA FACTOR ACTIVATOR FECR-RELATED"/>
    <property type="match status" value="1"/>
</dbReference>
<evidence type="ECO:0000259" key="2">
    <source>
        <dbReference type="Pfam" id="PF04773"/>
    </source>
</evidence>
<evidence type="ECO:0000256" key="1">
    <source>
        <dbReference type="SAM" id="Phobius"/>
    </source>
</evidence>
<dbReference type="InterPro" id="IPR012373">
    <property type="entry name" value="Ferrdict_sens_TM"/>
</dbReference>
<feature type="domain" description="FecR protein" evidence="2">
    <location>
        <begin position="119"/>
        <end position="214"/>
    </location>
</feature>
<keyword evidence="1" id="KW-1133">Transmembrane helix</keyword>
<evidence type="ECO:0000313" key="3">
    <source>
        <dbReference type="EMBL" id="MBO8453168.1"/>
    </source>
</evidence>
<comment type="caution">
    <text evidence="3">The sequence shown here is derived from an EMBL/GenBank/DDBJ whole genome shotgun (WGS) entry which is preliminary data.</text>
</comment>
<protein>
    <submittedName>
        <fullName evidence="3">FecR domain-containing protein</fullName>
    </submittedName>
</protein>
<dbReference type="Gene3D" id="2.60.120.1440">
    <property type="match status" value="1"/>
</dbReference>
<keyword evidence="1" id="KW-0472">Membrane</keyword>
<gene>
    <name evidence="3" type="ORF">IAC07_00415</name>
</gene>
<dbReference type="InterPro" id="IPR006860">
    <property type="entry name" value="FecR"/>
</dbReference>
<dbReference type="PANTHER" id="PTHR30273:SF2">
    <property type="entry name" value="PROTEIN FECR"/>
    <property type="match status" value="1"/>
</dbReference>
<feature type="transmembrane region" description="Helical" evidence="1">
    <location>
        <begin position="83"/>
        <end position="102"/>
    </location>
</feature>
<dbReference type="Pfam" id="PF04773">
    <property type="entry name" value="FecR"/>
    <property type="match status" value="1"/>
</dbReference>
<evidence type="ECO:0000313" key="4">
    <source>
        <dbReference type="Proteomes" id="UP000771749"/>
    </source>
</evidence>
<proteinExistence type="predicted"/>
<reference evidence="3" key="1">
    <citation type="submission" date="2020-10" db="EMBL/GenBank/DDBJ databases">
        <authorList>
            <person name="Gilroy R."/>
        </authorList>
    </citation>
    <scope>NUCLEOTIDE SEQUENCE</scope>
    <source>
        <strain evidence="3">F1-3629</strain>
    </source>
</reference>
<dbReference type="PIRSF" id="PIRSF018266">
    <property type="entry name" value="FecR"/>
    <property type="match status" value="1"/>
</dbReference>
<sequence>MTDEILYRYFRNEATPQEVGEIEAWLDADPAHQSDFDAAHALYNVSELEGRTYMASASSAMSVGSASSSGAQKRGKRHSFWKYAASSAAAVLLAVTAGFLGMEWEQRTVYEDLTARTNVINVPVGERISLTLQDGTGIQMNGGSRLEYPVLFEKDVRKVKLSGEAYLKVARNEKQPFIVETFASDIEVLGTEFNVLADEKNGFFSTVLVSGKVKVTTVADHDGEYEQVILNPDEKVKIVDNHLVVSRVLASDEISWKDGYINLRGVDFVELMHRFESMFGTDILIARNDVPEIGYLSGKIKVSEGIDFALHLLQEACDFTYEKDAATGAVIIK</sequence>
<reference evidence="3" key="2">
    <citation type="journal article" date="2021" name="PeerJ">
        <title>Extensive microbial diversity within the chicken gut microbiome revealed by metagenomics and culture.</title>
        <authorList>
            <person name="Gilroy R."/>
            <person name="Ravi A."/>
            <person name="Getino M."/>
            <person name="Pursley I."/>
            <person name="Horton D.L."/>
            <person name="Alikhan N.F."/>
            <person name="Baker D."/>
            <person name="Gharbi K."/>
            <person name="Hall N."/>
            <person name="Watson M."/>
            <person name="Adriaenssens E.M."/>
            <person name="Foster-Nyarko E."/>
            <person name="Jarju S."/>
            <person name="Secka A."/>
            <person name="Antonio M."/>
            <person name="Oren A."/>
            <person name="Chaudhuri R.R."/>
            <person name="La Ragione R."/>
            <person name="Hildebrand F."/>
            <person name="Pallen M.J."/>
        </authorList>
    </citation>
    <scope>NUCLEOTIDE SEQUENCE</scope>
    <source>
        <strain evidence="3">F1-3629</strain>
    </source>
</reference>
<dbReference type="GO" id="GO:0016989">
    <property type="term" value="F:sigma factor antagonist activity"/>
    <property type="evidence" value="ECO:0007669"/>
    <property type="project" value="TreeGrafter"/>
</dbReference>
<name>A0A940DLT1_9BACT</name>
<dbReference type="AlphaFoldDB" id="A0A940DLT1"/>
<keyword evidence="1" id="KW-0812">Transmembrane</keyword>
<dbReference type="Proteomes" id="UP000771749">
    <property type="component" value="Unassembled WGS sequence"/>
</dbReference>